<dbReference type="SMART" id="SM00609">
    <property type="entry name" value="VIT"/>
    <property type="match status" value="1"/>
</dbReference>
<feature type="domain" description="VWFA" evidence="2">
    <location>
        <begin position="278"/>
        <end position="462"/>
    </location>
</feature>
<dbReference type="InterPro" id="IPR036465">
    <property type="entry name" value="vWFA_dom_sf"/>
</dbReference>
<keyword evidence="5" id="KW-1185">Reference proteome</keyword>
<gene>
    <name evidence="4" type="ORF">GFSPODELE1_LOCUS7686</name>
</gene>
<evidence type="ECO:0000256" key="1">
    <source>
        <dbReference type="SAM" id="MobiDB-lite"/>
    </source>
</evidence>
<organism evidence="4 5">
    <name type="scientific">Somion occarium</name>
    <dbReference type="NCBI Taxonomy" id="3059160"/>
    <lineage>
        <taxon>Eukaryota</taxon>
        <taxon>Fungi</taxon>
        <taxon>Dikarya</taxon>
        <taxon>Basidiomycota</taxon>
        <taxon>Agaricomycotina</taxon>
        <taxon>Agaricomycetes</taxon>
        <taxon>Polyporales</taxon>
        <taxon>Cerrenaceae</taxon>
        <taxon>Somion</taxon>
    </lineage>
</organism>
<dbReference type="PROSITE" id="PS50234">
    <property type="entry name" value="VWFA"/>
    <property type="match status" value="1"/>
</dbReference>
<dbReference type="SUPFAM" id="SSF53300">
    <property type="entry name" value="vWA-like"/>
    <property type="match status" value="1"/>
</dbReference>
<reference evidence="5" key="1">
    <citation type="submission" date="2024-04" db="EMBL/GenBank/DDBJ databases">
        <authorList>
            <person name="Shaw F."/>
            <person name="Minotto A."/>
        </authorList>
    </citation>
    <scope>NUCLEOTIDE SEQUENCE [LARGE SCALE GENOMIC DNA]</scope>
</reference>
<evidence type="ECO:0000259" key="3">
    <source>
        <dbReference type="PROSITE" id="PS51468"/>
    </source>
</evidence>
<dbReference type="Pfam" id="PF13768">
    <property type="entry name" value="VWA_3"/>
    <property type="match status" value="1"/>
</dbReference>
<feature type="region of interest" description="Disordered" evidence="1">
    <location>
        <begin position="675"/>
        <end position="697"/>
    </location>
</feature>
<dbReference type="Pfam" id="PF08487">
    <property type="entry name" value="VIT"/>
    <property type="match status" value="1"/>
</dbReference>
<feature type="region of interest" description="Disordered" evidence="1">
    <location>
        <begin position="716"/>
        <end position="766"/>
    </location>
</feature>
<evidence type="ECO:0000259" key="2">
    <source>
        <dbReference type="PROSITE" id="PS50234"/>
    </source>
</evidence>
<dbReference type="PROSITE" id="PS51468">
    <property type="entry name" value="VIT"/>
    <property type="match status" value="1"/>
</dbReference>
<accession>A0ABP1DQZ2</accession>
<evidence type="ECO:0000313" key="4">
    <source>
        <dbReference type="EMBL" id="CAL1710160.1"/>
    </source>
</evidence>
<dbReference type="Proteomes" id="UP001497453">
    <property type="component" value="Chromosome 5"/>
</dbReference>
<name>A0ABP1DQZ2_9APHY</name>
<feature type="domain" description="VIT" evidence="3">
    <location>
        <begin position="7"/>
        <end position="137"/>
    </location>
</feature>
<dbReference type="SMART" id="SM00327">
    <property type="entry name" value="VWA"/>
    <property type="match status" value="1"/>
</dbReference>
<proteinExistence type="predicted"/>
<dbReference type="EMBL" id="OZ037948">
    <property type="protein sequence ID" value="CAL1710160.1"/>
    <property type="molecule type" value="Genomic_DNA"/>
</dbReference>
<dbReference type="PANTHER" id="PTHR45737:SF6">
    <property type="entry name" value="VON WILLEBRAND FACTOR A DOMAIN-CONTAINING PROTEIN 5A"/>
    <property type="match status" value="1"/>
</dbReference>
<dbReference type="InterPro" id="IPR013694">
    <property type="entry name" value="VIT"/>
</dbReference>
<dbReference type="PANTHER" id="PTHR45737">
    <property type="entry name" value="VON WILLEBRAND FACTOR A DOMAIN-CONTAINING PROTEIN 5A"/>
    <property type="match status" value="1"/>
</dbReference>
<sequence length="867" mass="95760">MATRAFSGVVYGSNETGLVHLPLDEVKVRALVIDVSARVTISQVFSNLASENTPRAKYVFPVPARSAVCAFEMHTEDGRMIRGIAKERQQAKEEHVQALNDGKLTSLVEWATDDIFTISVGSVPAGQSVTTHLTYVLDLMNNDIASQIRLQLPMSVGQRYGMLPAGMEDASGISSRTRIRITIVIQTRGAIRAIASPTHPRLSVIPYETHRGRPSRHRMIAKFRSHEYLMQDFVLTIEAEGLDVPRCFAECGPAGSGTVALQLTMVPNFQPLPLRSKEYIFLVDRSGSMSEENRMEIAKSTLVMLLHSLPKNNTFNIFSFGEWSDSLFATSQVYSETTLFEAVTHVDRMSADYRTTEIRAALEHVFRSRNLSLPTEVFVLTDGEVYDDSATSCVLDAVRESRAHAPLHVFVLGIGDTASSAMCQGIADAGRGVYLMTTSSEDILGKSASLVRAGRTSFLKNITIDWGLAHRDTTDGGVRFIGDEATIRQAPPLIESIYPGHRFITFAIVKHDQFVVPKEIVIHGERDGRIVDVRVAVEQAKFPNELPQIPLIHTLAARQLVTCTLMSDIEAGQTLTDEQKRASVIRLGEQYQLATRYTSFVAIEDHIQTTMGDHPRISRRRRSRDILQDSSLSVTDPPSWTSYLSLALDYATSLASAFVNAVFRPWVSSFGGNYVPSEDPQETDAESHIDGSDEDFSDDYSTMSSLLSYTESEWSDEPVRPLLPPLLDPNTRSPSPHFERDQTAPLPGNGPQGHVQFGAPASAHPPPVQSGVFELVRLQSFDGSFAPTDDLGRLIGADATTMASRLRVDPKVWATALAVVYLRKHLRQQPELLDGLLEKAMQFMHETEVASGVHLEALLERARTVVI</sequence>
<evidence type="ECO:0000313" key="5">
    <source>
        <dbReference type="Proteomes" id="UP001497453"/>
    </source>
</evidence>
<protein>
    <submittedName>
        <fullName evidence="4">Uncharacterized protein</fullName>
    </submittedName>
</protein>
<dbReference type="Gene3D" id="3.40.50.410">
    <property type="entry name" value="von Willebrand factor, type A domain"/>
    <property type="match status" value="1"/>
</dbReference>
<dbReference type="InterPro" id="IPR002035">
    <property type="entry name" value="VWF_A"/>
</dbReference>